<dbReference type="EMBL" id="LAZR01018816">
    <property type="protein sequence ID" value="KKL94871.1"/>
    <property type="molecule type" value="Genomic_DNA"/>
</dbReference>
<comment type="caution">
    <text evidence="1">The sequence shown here is derived from an EMBL/GenBank/DDBJ whole genome shotgun (WGS) entry which is preliminary data.</text>
</comment>
<evidence type="ECO:0000313" key="1">
    <source>
        <dbReference type="EMBL" id="KKL94871.1"/>
    </source>
</evidence>
<protein>
    <submittedName>
        <fullName evidence="1">Uncharacterized protein</fullName>
    </submittedName>
</protein>
<dbReference type="AlphaFoldDB" id="A0A0F9GW53"/>
<sequence>MATGSGSNRMFGGMKTDPRPLSRGLHIAGLTVAAALVLTGCAAVTVPVKIVTLPVKAAVGVVDVVTRDASGF</sequence>
<reference evidence="1" key="1">
    <citation type="journal article" date="2015" name="Nature">
        <title>Complex archaea that bridge the gap between prokaryotes and eukaryotes.</title>
        <authorList>
            <person name="Spang A."/>
            <person name="Saw J.H."/>
            <person name="Jorgensen S.L."/>
            <person name="Zaremba-Niedzwiedzka K."/>
            <person name="Martijn J."/>
            <person name="Lind A.E."/>
            <person name="van Eijk R."/>
            <person name="Schleper C."/>
            <person name="Guy L."/>
            <person name="Ettema T.J."/>
        </authorList>
    </citation>
    <scope>NUCLEOTIDE SEQUENCE</scope>
</reference>
<organism evidence="1">
    <name type="scientific">marine sediment metagenome</name>
    <dbReference type="NCBI Taxonomy" id="412755"/>
    <lineage>
        <taxon>unclassified sequences</taxon>
        <taxon>metagenomes</taxon>
        <taxon>ecological metagenomes</taxon>
    </lineage>
</organism>
<accession>A0A0F9GW53</accession>
<proteinExistence type="predicted"/>
<gene>
    <name evidence="1" type="ORF">LCGC14_1860330</name>
</gene>
<name>A0A0F9GW53_9ZZZZ</name>